<reference evidence="4" key="1">
    <citation type="submission" date="2017-09" db="EMBL/GenBank/DDBJ databases">
        <title>Depth-based differentiation of microbial function through sediment-hosted aquifers and enrichment of novel symbionts in the deep terrestrial subsurface.</title>
        <authorList>
            <person name="Probst A.J."/>
            <person name="Ladd B."/>
            <person name="Jarett J.K."/>
            <person name="Geller-Mcgrath D.E."/>
            <person name="Sieber C.M.K."/>
            <person name="Emerson J.B."/>
            <person name="Anantharaman K."/>
            <person name="Thomas B.C."/>
            <person name="Malmstrom R."/>
            <person name="Stieglmeier M."/>
            <person name="Klingl A."/>
            <person name="Woyke T."/>
            <person name="Ryan C.M."/>
            <person name="Banfield J.F."/>
        </authorList>
    </citation>
    <scope>NUCLEOTIDE SEQUENCE [LARGE SCALE GENOMIC DNA]</scope>
</reference>
<dbReference type="InterPro" id="IPR008972">
    <property type="entry name" value="Cupredoxin"/>
</dbReference>
<dbReference type="Proteomes" id="UP000230481">
    <property type="component" value="Unassembled WGS sequence"/>
</dbReference>
<evidence type="ECO:0000259" key="2">
    <source>
        <dbReference type="Pfam" id="PF13473"/>
    </source>
</evidence>
<dbReference type="EMBL" id="PFAA01000048">
    <property type="protein sequence ID" value="PIT96550.1"/>
    <property type="molecule type" value="Genomic_DNA"/>
</dbReference>
<dbReference type="PANTHER" id="PTHR36507:SF1">
    <property type="entry name" value="BLL1555 PROTEIN"/>
    <property type="match status" value="1"/>
</dbReference>
<dbReference type="SUPFAM" id="SSF49503">
    <property type="entry name" value="Cupredoxins"/>
    <property type="match status" value="1"/>
</dbReference>
<dbReference type="AlphaFoldDB" id="A0A2M6WUV0"/>
<dbReference type="Pfam" id="PF13473">
    <property type="entry name" value="Cupredoxin_1"/>
    <property type="match status" value="1"/>
</dbReference>
<dbReference type="InterPro" id="IPR028096">
    <property type="entry name" value="EfeO_Cupredoxin"/>
</dbReference>
<proteinExistence type="predicted"/>
<organism evidence="3 4">
    <name type="scientific">Candidatus Campbellbacteria bacterium CG10_big_fil_rev_8_21_14_0_10_35_52</name>
    <dbReference type="NCBI Taxonomy" id="1974527"/>
    <lineage>
        <taxon>Bacteria</taxon>
        <taxon>Candidatus Campbelliibacteriota</taxon>
    </lineage>
</organism>
<dbReference type="InterPro" id="IPR052721">
    <property type="entry name" value="ET_Amicyanin"/>
</dbReference>
<evidence type="ECO:0000313" key="4">
    <source>
        <dbReference type="Proteomes" id="UP000230481"/>
    </source>
</evidence>
<dbReference type="PANTHER" id="PTHR36507">
    <property type="entry name" value="BLL1555 PROTEIN"/>
    <property type="match status" value="1"/>
</dbReference>
<keyword evidence="1" id="KW-1133">Transmembrane helix</keyword>
<feature type="transmembrane region" description="Helical" evidence="1">
    <location>
        <begin position="5"/>
        <end position="21"/>
    </location>
</feature>
<sequence length="152" mass="16788">MKGIIAIIVIIIVIIFGFLIIRDGTDNTQTSIDNGQSIQITENDSIADIEISDITANIDTTAEIIFVTYSDEGFTPKEITVANGQTVRFVNESSGNMWVASDTHPAHTILPEFDSKKAVGNGENYEFTFTKIGKWNYHNHIKPNLIGTIIVE</sequence>
<keyword evidence="1" id="KW-0472">Membrane</keyword>
<dbReference type="Gene3D" id="2.60.40.420">
    <property type="entry name" value="Cupredoxins - blue copper proteins"/>
    <property type="match status" value="1"/>
</dbReference>
<keyword evidence="1" id="KW-0812">Transmembrane</keyword>
<evidence type="ECO:0000256" key="1">
    <source>
        <dbReference type="SAM" id="Phobius"/>
    </source>
</evidence>
<feature type="domain" description="EfeO-type cupredoxin-like" evidence="2">
    <location>
        <begin position="61"/>
        <end position="151"/>
    </location>
</feature>
<comment type="caution">
    <text evidence="3">The sequence shown here is derived from an EMBL/GenBank/DDBJ whole genome shotgun (WGS) entry which is preliminary data.</text>
</comment>
<protein>
    <recommendedName>
        <fullName evidence="2">EfeO-type cupredoxin-like domain-containing protein</fullName>
    </recommendedName>
</protein>
<accession>A0A2M6WUV0</accession>
<gene>
    <name evidence="3" type="ORF">COT82_02595</name>
</gene>
<evidence type="ECO:0000313" key="3">
    <source>
        <dbReference type="EMBL" id="PIT96550.1"/>
    </source>
</evidence>
<name>A0A2M6WUV0_9BACT</name>